<dbReference type="AlphaFoldDB" id="A0A0V1FX71"/>
<accession>A0A0V1FX71</accession>
<evidence type="ECO:0000313" key="2">
    <source>
        <dbReference type="EMBL" id="KRY90666.1"/>
    </source>
</evidence>
<name>A0A0V1FX71_TRIPS</name>
<dbReference type="Proteomes" id="UP000054995">
    <property type="component" value="Unassembled WGS sequence"/>
</dbReference>
<organism evidence="2 3">
    <name type="scientific">Trichinella pseudospiralis</name>
    <name type="common">Parasitic roundworm</name>
    <dbReference type="NCBI Taxonomy" id="6337"/>
    <lineage>
        <taxon>Eukaryota</taxon>
        <taxon>Metazoa</taxon>
        <taxon>Ecdysozoa</taxon>
        <taxon>Nematoda</taxon>
        <taxon>Enoplea</taxon>
        <taxon>Dorylaimia</taxon>
        <taxon>Trichinellida</taxon>
        <taxon>Trichinellidae</taxon>
        <taxon>Trichinella</taxon>
    </lineage>
</organism>
<feature type="transmembrane region" description="Helical" evidence="1">
    <location>
        <begin position="6"/>
        <end position="25"/>
    </location>
</feature>
<dbReference type="EMBL" id="JYDT01000019">
    <property type="protein sequence ID" value="KRY90666.1"/>
    <property type="molecule type" value="Genomic_DNA"/>
</dbReference>
<reference evidence="2 3" key="1">
    <citation type="submission" date="2015-01" db="EMBL/GenBank/DDBJ databases">
        <title>Evolution of Trichinella species and genotypes.</title>
        <authorList>
            <person name="Korhonen P.K."/>
            <person name="Edoardo P."/>
            <person name="Giuseppe L.R."/>
            <person name="Gasser R.B."/>
        </authorList>
    </citation>
    <scope>NUCLEOTIDE SEQUENCE [LARGE SCALE GENOMIC DNA]</scope>
    <source>
        <strain evidence="2">ISS470</strain>
    </source>
</reference>
<evidence type="ECO:0000256" key="1">
    <source>
        <dbReference type="SAM" id="Phobius"/>
    </source>
</evidence>
<keyword evidence="1" id="KW-0472">Membrane</keyword>
<proteinExistence type="predicted"/>
<gene>
    <name evidence="2" type="ORF">T4D_13175</name>
</gene>
<keyword evidence="1" id="KW-1133">Transmembrane helix</keyword>
<comment type="caution">
    <text evidence="2">The sequence shown here is derived from an EMBL/GenBank/DDBJ whole genome shotgun (WGS) entry which is preliminary data.</text>
</comment>
<protein>
    <submittedName>
        <fullName evidence="2">Uncharacterized protein</fullName>
    </submittedName>
</protein>
<keyword evidence="3" id="KW-1185">Reference proteome</keyword>
<evidence type="ECO:0000313" key="3">
    <source>
        <dbReference type="Proteomes" id="UP000054995"/>
    </source>
</evidence>
<sequence>MLLFAFFPQFICLLASVGWFALVSFQSKIAPLTKFDFLPSHSWQILNFKLPLFPVDQSRLAHLRGNSILSQLDFKLFSVQQHLMKK</sequence>
<keyword evidence="1" id="KW-0812">Transmembrane</keyword>